<organism evidence="3">
    <name type="scientific">Rodentolepis nana</name>
    <name type="common">Dwarf tapeworm</name>
    <name type="synonym">Hymenolepis nana</name>
    <dbReference type="NCBI Taxonomy" id="102285"/>
    <lineage>
        <taxon>Eukaryota</taxon>
        <taxon>Metazoa</taxon>
        <taxon>Spiralia</taxon>
        <taxon>Lophotrochozoa</taxon>
        <taxon>Platyhelminthes</taxon>
        <taxon>Cestoda</taxon>
        <taxon>Eucestoda</taxon>
        <taxon>Cyclophyllidea</taxon>
        <taxon>Hymenolepididae</taxon>
        <taxon>Rodentolepis</taxon>
    </lineage>
</organism>
<proteinExistence type="predicted"/>
<keyword evidence="2" id="KW-1185">Reference proteome</keyword>
<evidence type="ECO:0000313" key="3">
    <source>
        <dbReference type="WBParaSite" id="HNAJ_0000378501-mRNA-1"/>
    </source>
</evidence>
<dbReference type="Proteomes" id="UP000278807">
    <property type="component" value="Unassembled WGS sequence"/>
</dbReference>
<protein>
    <submittedName>
        <fullName evidence="3">SERPIN domain-containing protein</fullName>
    </submittedName>
</protein>
<sequence length="65" mass="7385">MFVLPDSENNEMAFIEADPISRVRNPRHGRFQYSVPHAIFSNSSTSMVLNFTDNQTLADELAKKV</sequence>
<gene>
    <name evidence="1" type="ORF">HNAJ_LOCUS3783</name>
</gene>
<dbReference type="WBParaSite" id="HNAJ_0000378501-mRNA-1">
    <property type="protein sequence ID" value="HNAJ_0000378501-mRNA-1"/>
    <property type="gene ID" value="HNAJ_0000378501"/>
</dbReference>
<accession>A0A0R3T9P6</accession>
<dbReference type="AlphaFoldDB" id="A0A0R3T9P6"/>
<evidence type="ECO:0000313" key="2">
    <source>
        <dbReference type="Proteomes" id="UP000278807"/>
    </source>
</evidence>
<name>A0A0R3T9P6_RODNA</name>
<reference evidence="3" key="1">
    <citation type="submission" date="2017-02" db="UniProtKB">
        <authorList>
            <consortium name="WormBaseParasite"/>
        </authorList>
    </citation>
    <scope>IDENTIFICATION</scope>
</reference>
<evidence type="ECO:0000313" key="1">
    <source>
        <dbReference type="EMBL" id="VDN99642.1"/>
    </source>
</evidence>
<reference evidence="1 2" key="2">
    <citation type="submission" date="2018-11" db="EMBL/GenBank/DDBJ databases">
        <authorList>
            <consortium name="Pathogen Informatics"/>
        </authorList>
    </citation>
    <scope>NUCLEOTIDE SEQUENCE [LARGE SCALE GENOMIC DNA]</scope>
</reference>
<dbReference type="EMBL" id="UZAE01002343">
    <property type="protein sequence ID" value="VDN99642.1"/>
    <property type="molecule type" value="Genomic_DNA"/>
</dbReference>